<dbReference type="Pfam" id="PF15304">
    <property type="entry name" value="AKAP2_C"/>
    <property type="match status" value="1"/>
</dbReference>
<evidence type="ECO:0000313" key="3">
    <source>
        <dbReference type="EMBL" id="CAH1100566.1"/>
    </source>
</evidence>
<reference evidence="3" key="1">
    <citation type="submission" date="2022-01" db="EMBL/GenBank/DDBJ databases">
        <authorList>
            <person name="King R."/>
        </authorList>
    </citation>
    <scope>NUCLEOTIDE SEQUENCE</scope>
</reference>
<dbReference type="AlphaFoldDB" id="A0A9P0G7A2"/>
<dbReference type="EMBL" id="OV651822">
    <property type="protein sequence ID" value="CAH1100566.1"/>
    <property type="molecule type" value="Genomic_DNA"/>
</dbReference>
<gene>
    <name evidence="3" type="ORF">PSYICH_LOCUS2205</name>
</gene>
<protein>
    <recommendedName>
        <fullName evidence="2">A-kinase anchor protein 2 C-terminal domain-containing protein</fullName>
    </recommendedName>
</protein>
<dbReference type="OrthoDB" id="6512841at2759"/>
<evidence type="ECO:0000259" key="2">
    <source>
        <dbReference type="Pfam" id="PF15304"/>
    </source>
</evidence>
<sequence length="208" mass="23673">MNLANNTLERIQKEIRDNIQREKELKNGNFRVNEDASYKEVSHALTNGMAKLKLEQENELKNGHFNLSNGSSSSSSNGFTRRFIPNTNTKGMMQKFFRSRGKVGSSINSVQPQNGYSPVRFRVEKGQTLRNGYVPAQEKIVKELLDFQLREKELRNERMKSQPDLMAALELEESQINGCKGGLKSAKSMTNLFQSEDTTKNCYSLPSR</sequence>
<dbReference type="Proteomes" id="UP001153636">
    <property type="component" value="Chromosome 10"/>
</dbReference>
<evidence type="ECO:0000256" key="1">
    <source>
        <dbReference type="ARBA" id="ARBA00023054"/>
    </source>
</evidence>
<keyword evidence="1" id="KW-0175">Coiled coil</keyword>
<name>A0A9P0G7A2_9CUCU</name>
<keyword evidence="4" id="KW-1185">Reference proteome</keyword>
<proteinExistence type="predicted"/>
<accession>A0A9P0G7A2</accession>
<feature type="domain" description="A-kinase anchor protein 2 C-terminal" evidence="2">
    <location>
        <begin position="45"/>
        <end position="161"/>
    </location>
</feature>
<organism evidence="3 4">
    <name type="scientific">Psylliodes chrysocephalus</name>
    <dbReference type="NCBI Taxonomy" id="3402493"/>
    <lineage>
        <taxon>Eukaryota</taxon>
        <taxon>Metazoa</taxon>
        <taxon>Ecdysozoa</taxon>
        <taxon>Arthropoda</taxon>
        <taxon>Hexapoda</taxon>
        <taxon>Insecta</taxon>
        <taxon>Pterygota</taxon>
        <taxon>Neoptera</taxon>
        <taxon>Endopterygota</taxon>
        <taxon>Coleoptera</taxon>
        <taxon>Polyphaga</taxon>
        <taxon>Cucujiformia</taxon>
        <taxon>Chrysomeloidea</taxon>
        <taxon>Chrysomelidae</taxon>
        <taxon>Galerucinae</taxon>
        <taxon>Alticini</taxon>
        <taxon>Psylliodes</taxon>
    </lineage>
</organism>
<evidence type="ECO:0000313" key="4">
    <source>
        <dbReference type="Proteomes" id="UP001153636"/>
    </source>
</evidence>
<dbReference type="InterPro" id="IPR029304">
    <property type="entry name" value="AKAP2_C"/>
</dbReference>